<dbReference type="PROSITE" id="PS51186">
    <property type="entry name" value="GNAT"/>
    <property type="match status" value="1"/>
</dbReference>
<reference evidence="4" key="3">
    <citation type="submission" date="2024-09" db="EMBL/GenBank/DDBJ databases">
        <authorList>
            <person name="Sun Q."/>
        </authorList>
    </citation>
    <scope>NUCLEOTIDE SEQUENCE</scope>
    <source>
        <strain evidence="4">NBRC 112888</strain>
    </source>
</reference>
<keyword evidence="4" id="KW-0808">Transferase</keyword>
<dbReference type="SUPFAM" id="SSF55729">
    <property type="entry name" value="Acyl-CoA N-acyltransferases (Nat)"/>
    <property type="match status" value="1"/>
</dbReference>
<dbReference type="EC" id="2.3.1.-" evidence="4"/>
<accession>A0ABD5TFP6</accession>
<dbReference type="Gene3D" id="3.40.630.30">
    <property type="match status" value="1"/>
</dbReference>
<dbReference type="InterPro" id="IPR016181">
    <property type="entry name" value="Acyl_CoA_acyltransferase"/>
</dbReference>
<evidence type="ECO:0000313" key="3">
    <source>
        <dbReference type="EMBL" id="MFC6785141.1"/>
    </source>
</evidence>
<dbReference type="PANTHER" id="PTHR37817:SF1">
    <property type="entry name" value="N-ACETYLTRANSFERASE EIS"/>
    <property type="match status" value="1"/>
</dbReference>
<feature type="compositionally biased region" description="Polar residues" evidence="1">
    <location>
        <begin position="162"/>
        <end position="186"/>
    </location>
</feature>
<protein>
    <submittedName>
        <fullName evidence="4">GNAT family N-acetyltransferase</fullName>
        <ecNumber evidence="4">2.3.1.-</ecNumber>
    </submittedName>
</protein>
<reference evidence="4" key="1">
    <citation type="journal article" date="2014" name="Int. J. Syst. Evol. Microbiol.">
        <title>Complete genome sequence of Corynebacterium casei LMG S-19264T (=DSM 44701T), isolated from a smear-ripened cheese.</title>
        <authorList>
            <consortium name="US DOE Joint Genome Institute (JGI-PGF)"/>
            <person name="Walter F."/>
            <person name="Albersmeier A."/>
            <person name="Kalinowski J."/>
            <person name="Ruckert C."/>
        </authorList>
    </citation>
    <scope>NUCLEOTIDE SEQUENCE [LARGE SCALE GENOMIC DNA]</scope>
    <source>
        <strain evidence="4">NBRC 112888</strain>
    </source>
</reference>
<dbReference type="EMBL" id="JBHSWX010000012">
    <property type="protein sequence ID" value="MFC6785141.1"/>
    <property type="molecule type" value="Genomic_DNA"/>
</dbReference>
<evidence type="ECO:0000313" key="6">
    <source>
        <dbReference type="Proteomes" id="UP001596443"/>
    </source>
</evidence>
<evidence type="ECO:0000313" key="4">
    <source>
        <dbReference type="EMBL" id="MFC6787854.1"/>
    </source>
</evidence>
<dbReference type="EMBL" id="JBHSWX010000013">
    <property type="protein sequence ID" value="MFC6787997.1"/>
    <property type="molecule type" value="Genomic_DNA"/>
</dbReference>
<feature type="region of interest" description="Disordered" evidence="1">
    <location>
        <begin position="24"/>
        <end position="55"/>
    </location>
</feature>
<name>A0ABD5TFP6_9EURY</name>
<feature type="domain" description="N-acetyltransferase" evidence="2">
    <location>
        <begin position="1"/>
        <end position="153"/>
    </location>
</feature>
<dbReference type="AlphaFoldDB" id="A0ABD5TFP6"/>
<evidence type="ECO:0000259" key="2">
    <source>
        <dbReference type="PROSITE" id="PS51186"/>
    </source>
</evidence>
<dbReference type="PANTHER" id="PTHR37817">
    <property type="entry name" value="N-ACETYLTRANSFERASE EIS"/>
    <property type="match status" value="1"/>
</dbReference>
<proteinExistence type="predicted"/>
<dbReference type="GO" id="GO:0016746">
    <property type="term" value="F:acyltransferase activity"/>
    <property type="evidence" value="ECO:0007669"/>
    <property type="project" value="UniProtKB-KW"/>
</dbReference>
<dbReference type="InterPro" id="IPR000182">
    <property type="entry name" value="GNAT_dom"/>
</dbReference>
<gene>
    <name evidence="3" type="ORF">ACFQFD_03840</name>
    <name evidence="4" type="ORF">ACFQFD_18150</name>
    <name evidence="5" type="ORF">ACFQFD_18920</name>
</gene>
<reference evidence="6" key="2">
    <citation type="journal article" date="2019" name="Int. J. Syst. Evol. Microbiol.">
        <title>The Global Catalogue of Microorganisms (GCM) 10K type strain sequencing project: providing services to taxonomists for standard genome sequencing and annotation.</title>
        <authorList>
            <consortium name="The Broad Institute Genomics Platform"/>
            <consortium name="The Broad Institute Genome Sequencing Center for Infectious Disease"/>
            <person name="Wu L."/>
            <person name="Ma J."/>
        </authorList>
    </citation>
    <scope>NUCLEOTIDE SEQUENCE [LARGE SCALE GENOMIC DNA]</scope>
    <source>
        <strain evidence="6">SYNS20</strain>
    </source>
</reference>
<dbReference type="InterPro" id="IPR051554">
    <property type="entry name" value="Acetyltransferase_Eis"/>
</dbReference>
<dbReference type="RefSeq" id="WP_390214576.1">
    <property type="nucleotide sequence ID" value="NZ_JBHSWX010000012.1"/>
</dbReference>
<keyword evidence="4" id="KW-0012">Acyltransferase</keyword>
<evidence type="ECO:0000256" key="1">
    <source>
        <dbReference type="SAM" id="MobiDB-lite"/>
    </source>
</evidence>
<dbReference type="Pfam" id="PF13527">
    <property type="entry name" value="Acetyltransf_9"/>
    <property type="match status" value="1"/>
</dbReference>
<feature type="region of interest" description="Disordered" evidence="1">
    <location>
        <begin position="160"/>
        <end position="186"/>
    </location>
</feature>
<sequence>MDYRAIPDEHETAFDDVLVYAFSPERGPDYEPEGPDRPASFQPRGLYEDDGGDRDDPATETLAAVCGYYDFSARIRGGIRDVAGVSAVASPPEMRRRGLVRDLLGHVHRELRDADVAFAALWPFEYSFYRRLGYERIGEYARIEVAPEAQRARVRTRRGRLNGSTPTRGRGWTQCTTSGRATSSGWTAARAGGAIEYSSRGRPTRTCTGGPTVTGATHSAAISSTRFGTRMAPTDER</sequence>
<dbReference type="Proteomes" id="UP001596443">
    <property type="component" value="Unassembled WGS sequence"/>
</dbReference>
<dbReference type="EMBL" id="JBHSWX010000012">
    <property type="protein sequence ID" value="MFC6787854.1"/>
    <property type="molecule type" value="Genomic_DNA"/>
</dbReference>
<evidence type="ECO:0000313" key="5">
    <source>
        <dbReference type="EMBL" id="MFC6787997.1"/>
    </source>
</evidence>
<organism evidence="4 6">
    <name type="scientific">Halobaculum halobium</name>
    <dbReference type="NCBI Taxonomy" id="3032281"/>
    <lineage>
        <taxon>Archaea</taxon>
        <taxon>Methanobacteriati</taxon>
        <taxon>Methanobacteriota</taxon>
        <taxon>Stenosarchaea group</taxon>
        <taxon>Halobacteria</taxon>
        <taxon>Halobacteriales</taxon>
        <taxon>Haloferacaceae</taxon>
        <taxon>Halobaculum</taxon>
    </lineage>
</organism>
<comment type="caution">
    <text evidence="4">The sequence shown here is derived from an EMBL/GenBank/DDBJ whole genome shotgun (WGS) entry which is preliminary data.</text>
</comment>
<keyword evidence="6" id="KW-1185">Reference proteome</keyword>